<reference evidence="10" key="1">
    <citation type="submission" date="2021-04" db="EMBL/GenBank/DDBJ databases">
        <title>A novel Synergistetes isolate from a pyrite-forming mixed culture.</title>
        <authorList>
            <person name="Bunk B."/>
            <person name="Sproer C."/>
            <person name="Spring S."/>
            <person name="Pester M."/>
        </authorList>
    </citation>
    <scope>NUCLEOTIDE SEQUENCE [LARGE SCALE GENOMIC DNA]</scope>
    <source>
        <strain evidence="10">J.5.4.2-T.3.5.2</strain>
    </source>
</reference>
<evidence type="ECO:0000256" key="3">
    <source>
        <dbReference type="ARBA" id="ARBA00022475"/>
    </source>
</evidence>
<dbReference type="NCBIfam" id="TIGR02480">
    <property type="entry name" value="fliN"/>
    <property type="match status" value="1"/>
</dbReference>
<sequence>MMDDLLSQDEINALLQGAALGGAPEPAGGPASPLGEIGSLFAEASGNVMGMLAGRDVSCVPQDPLRLVQGDLPGRFGGDRVLAFRFRCDGLHDAPMAVLLSERTGLLLADLMMGGDGKELPSESNDLYLSASQEGLSQIVGAALTGLSGLLGGKRLVPADAVATLEEGSWLPLRGLGAGERVVCLAVDVAIDQVGSVALSFVMGEKDAFALADDVTARMAPPPVAPQPARSASAPSVPSSSGPAPAAPRRPEPQPVDVRPAQFAPLSQAEEIVAPGNLDLILDIPVTVTVELGRTSRTIGEVLGLGPGSVLELEKMAGEPVDVLVNGKLVARGEVVVIDESFGVRISEIVSKAERIRSIGR</sequence>
<feature type="domain" description="Flagellar motor switch protein FliN-like C-terminal" evidence="8">
    <location>
        <begin position="280"/>
        <end position="350"/>
    </location>
</feature>
<keyword evidence="10" id="KW-1185">Reference proteome</keyword>
<dbReference type="Gene3D" id="3.40.1550.10">
    <property type="entry name" value="CheC-like"/>
    <property type="match status" value="1"/>
</dbReference>
<dbReference type="GO" id="GO:0006935">
    <property type="term" value="P:chemotaxis"/>
    <property type="evidence" value="ECO:0007669"/>
    <property type="project" value="UniProtKB-KW"/>
</dbReference>
<dbReference type="InterPro" id="IPR001543">
    <property type="entry name" value="FliN-like_C"/>
</dbReference>
<evidence type="ECO:0000313" key="9">
    <source>
        <dbReference type="EMBL" id="QTX31656.1"/>
    </source>
</evidence>
<dbReference type="GO" id="GO:0003774">
    <property type="term" value="F:cytoskeletal motor activity"/>
    <property type="evidence" value="ECO:0007669"/>
    <property type="project" value="InterPro"/>
</dbReference>
<evidence type="ECO:0000256" key="6">
    <source>
        <dbReference type="ARBA" id="ARBA00023136"/>
    </source>
</evidence>
<dbReference type="Gene3D" id="2.30.330.10">
    <property type="entry name" value="SpoA-like"/>
    <property type="match status" value="1"/>
</dbReference>
<evidence type="ECO:0000256" key="4">
    <source>
        <dbReference type="ARBA" id="ARBA00022500"/>
    </source>
</evidence>
<dbReference type="GO" id="GO:0005886">
    <property type="term" value="C:plasma membrane"/>
    <property type="evidence" value="ECO:0007669"/>
    <property type="project" value="UniProtKB-SubCell"/>
</dbReference>
<comment type="subcellular location">
    <subcellularLocation>
        <location evidence="1">Cell membrane</location>
        <topology evidence="1">Peripheral membrane protein</topology>
        <orientation evidence="1">Cytoplasmic side</orientation>
    </subcellularLocation>
</comment>
<comment type="similarity">
    <text evidence="2">Belongs to the FliN/MopA/SpaO family.</text>
</comment>
<keyword evidence="4" id="KW-0145">Chemotaxis</keyword>
<dbReference type="PRINTS" id="PR00956">
    <property type="entry name" value="FLGMOTORFLIN"/>
</dbReference>
<evidence type="ECO:0000256" key="2">
    <source>
        <dbReference type="ARBA" id="ARBA00009226"/>
    </source>
</evidence>
<keyword evidence="9" id="KW-0969">Cilium</keyword>
<dbReference type="GO" id="GO:0071973">
    <property type="term" value="P:bacterial-type flagellum-dependent cell motility"/>
    <property type="evidence" value="ECO:0007669"/>
    <property type="project" value="InterPro"/>
</dbReference>
<dbReference type="InterPro" id="IPR036429">
    <property type="entry name" value="SpoA-like_sf"/>
</dbReference>
<name>A0A9Q7AP70_9BACT</name>
<dbReference type="Pfam" id="PF01052">
    <property type="entry name" value="FliMN_C"/>
    <property type="match status" value="1"/>
</dbReference>
<dbReference type="InterPro" id="IPR012826">
    <property type="entry name" value="FliN"/>
</dbReference>
<dbReference type="SUPFAM" id="SSF101801">
    <property type="entry name" value="Surface presentation of antigens (SPOA)"/>
    <property type="match status" value="1"/>
</dbReference>
<accession>A0A9Q7AP70</accession>
<keyword evidence="3" id="KW-1003">Cell membrane</keyword>
<dbReference type="InterPro" id="IPR051469">
    <property type="entry name" value="FliN/MopA/SpaO"/>
</dbReference>
<keyword evidence="9" id="KW-0966">Cell projection</keyword>
<keyword evidence="9" id="KW-0282">Flagellum</keyword>
<dbReference type="RefSeq" id="WP_274372826.1">
    <property type="nucleotide sequence ID" value="NZ_CP072943.1"/>
</dbReference>
<evidence type="ECO:0000259" key="8">
    <source>
        <dbReference type="Pfam" id="PF01052"/>
    </source>
</evidence>
<dbReference type="AlphaFoldDB" id="A0A9Q7AP70"/>
<keyword evidence="6" id="KW-0472">Membrane</keyword>
<evidence type="ECO:0000256" key="5">
    <source>
        <dbReference type="ARBA" id="ARBA00022779"/>
    </source>
</evidence>
<dbReference type="InterPro" id="IPR028976">
    <property type="entry name" value="CheC-like_sf"/>
</dbReference>
<evidence type="ECO:0000313" key="10">
    <source>
        <dbReference type="Proteomes" id="UP000671879"/>
    </source>
</evidence>
<evidence type="ECO:0000256" key="7">
    <source>
        <dbReference type="SAM" id="MobiDB-lite"/>
    </source>
</evidence>
<gene>
    <name evidence="9" type="primary">fliN</name>
    <name evidence="9" type="ORF">KAR29_09855</name>
</gene>
<dbReference type="Proteomes" id="UP000671879">
    <property type="component" value="Chromosome"/>
</dbReference>
<feature type="compositionally biased region" description="Low complexity" evidence="7">
    <location>
        <begin position="227"/>
        <end position="244"/>
    </location>
</feature>
<dbReference type="PANTHER" id="PTHR43484:SF1">
    <property type="entry name" value="FLAGELLAR MOTOR SWITCH PROTEIN FLIN"/>
    <property type="match status" value="1"/>
</dbReference>
<dbReference type="PANTHER" id="PTHR43484">
    <property type="match status" value="1"/>
</dbReference>
<organism evidence="9 10">
    <name type="scientific">Aminithiophilus ramosus</name>
    <dbReference type="NCBI Taxonomy" id="3029084"/>
    <lineage>
        <taxon>Bacteria</taxon>
        <taxon>Thermotogati</taxon>
        <taxon>Synergistota</taxon>
        <taxon>Synergistia</taxon>
        <taxon>Synergistales</taxon>
        <taxon>Aminithiophilaceae</taxon>
        <taxon>Aminithiophilus</taxon>
    </lineage>
</organism>
<dbReference type="KEGG" id="aram:KAR29_09855"/>
<dbReference type="EMBL" id="CP072943">
    <property type="protein sequence ID" value="QTX31656.1"/>
    <property type="molecule type" value="Genomic_DNA"/>
</dbReference>
<evidence type="ECO:0000256" key="1">
    <source>
        <dbReference type="ARBA" id="ARBA00004413"/>
    </source>
</evidence>
<feature type="region of interest" description="Disordered" evidence="7">
    <location>
        <begin position="220"/>
        <end position="258"/>
    </location>
</feature>
<keyword evidence="5" id="KW-0283">Flagellar rotation</keyword>
<protein>
    <submittedName>
        <fullName evidence="9">Flagellar motor switch protein FliN</fullName>
    </submittedName>
</protein>
<dbReference type="GO" id="GO:0009425">
    <property type="term" value="C:bacterial-type flagellum basal body"/>
    <property type="evidence" value="ECO:0007669"/>
    <property type="project" value="InterPro"/>
</dbReference>
<proteinExistence type="inferred from homology"/>
<dbReference type="SUPFAM" id="SSF103039">
    <property type="entry name" value="CheC-like"/>
    <property type="match status" value="1"/>
</dbReference>
<dbReference type="InterPro" id="IPR001172">
    <property type="entry name" value="FliN_T3SS_HrcQb"/>
</dbReference>